<dbReference type="RefSeq" id="WP_119823105.1">
    <property type="nucleotide sequence ID" value="NZ_CBCSED010000025.1"/>
</dbReference>
<dbReference type="Pfam" id="PF02597">
    <property type="entry name" value="ThiS"/>
    <property type="match status" value="1"/>
</dbReference>
<dbReference type="PANTHER" id="PTHR34472:SF1">
    <property type="entry name" value="SULFUR CARRIER PROTEIN THIS"/>
    <property type="match status" value="1"/>
</dbReference>
<gene>
    <name evidence="1" type="primary">thiS</name>
    <name evidence="1" type="ORF">IV431_24930</name>
</gene>
<dbReference type="EMBL" id="JADOBH010000011">
    <property type="protein sequence ID" value="MBF7958795.1"/>
    <property type="molecule type" value="Genomic_DNA"/>
</dbReference>
<dbReference type="InterPro" id="IPR016155">
    <property type="entry name" value="Mopterin_synth/thiamin_S_b"/>
</dbReference>
<name>A0ABS0DY85_9GAMM</name>
<keyword evidence="2" id="KW-1185">Reference proteome</keyword>
<dbReference type="CDD" id="cd00565">
    <property type="entry name" value="Ubl_ThiS"/>
    <property type="match status" value="1"/>
</dbReference>
<dbReference type="PANTHER" id="PTHR34472">
    <property type="entry name" value="SULFUR CARRIER PROTEIN THIS"/>
    <property type="match status" value="1"/>
</dbReference>
<proteinExistence type="predicted"/>
<dbReference type="InterPro" id="IPR003749">
    <property type="entry name" value="ThiS/MoaD-like"/>
</dbReference>
<dbReference type="NCBIfam" id="TIGR01683">
    <property type="entry name" value="thiS"/>
    <property type="match status" value="1"/>
</dbReference>
<comment type="caution">
    <text evidence="1">The sequence shown here is derived from an EMBL/GenBank/DDBJ whole genome shotgun (WGS) entry which is preliminary data.</text>
</comment>
<accession>A0ABS0DY85</accession>
<dbReference type="Proteomes" id="UP000600307">
    <property type="component" value="Unassembled WGS sequence"/>
</dbReference>
<dbReference type="InterPro" id="IPR010035">
    <property type="entry name" value="Thi_S"/>
</dbReference>
<sequence>MNILVNDEPHHVAEPITLHALLNLLALNPAGSALAVNQVIIPRDHWAAHWLEDGDEILLFQAIAGG</sequence>
<evidence type="ECO:0000313" key="2">
    <source>
        <dbReference type="Proteomes" id="UP000600307"/>
    </source>
</evidence>
<dbReference type="InterPro" id="IPR012675">
    <property type="entry name" value="Beta-grasp_dom_sf"/>
</dbReference>
<organism evidence="1 2">
    <name type="scientific">Rahnella victoriana</name>
    <dbReference type="NCBI Taxonomy" id="1510570"/>
    <lineage>
        <taxon>Bacteria</taxon>
        <taxon>Pseudomonadati</taxon>
        <taxon>Pseudomonadota</taxon>
        <taxon>Gammaproteobacteria</taxon>
        <taxon>Enterobacterales</taxon>
        <taxon>Yersiniaceae</taxon>
        <taxon>Rahnella</taxon>
    </lineage>
</organism>
<dbReference type="SUPFAM" id="SSF54285">
    <property type="entry name" value="MoaD/ThiS"/>
    <property type="match status" value="1"/>
</dbReference>
<protein>
    <submittedName>
        <fullName evidence="1">Sulfur carrier protein ThiS</fullName>
    </submittedName>
</protein>
<evidence type="ECO:0000313" key="1">
    <source>
        <dbReference type="EMBL" id="MBF7958795.1"/>
    </source>
</evidence>
<dbReference type="Gene3D" id="3.10.20.30">
    <property type="match status" value="1"/>
</dbReference>
<reference evidence="1 2" key="1">
    <citation type="submission" date="2020-11" db="EMBL/GenBank/DDBJ databases">
        <title>Taxonomic investigation of Rahnella spp.</title>
        <authorList>
            <person name="Lee S.D."/>
        </authorList>
    </citation>
    <scope>NUCLEOTIDE SEQUENCE [LARGE SCALE GENOMIC DNA]</scope>
    <source>
        <strain evidence="1 2">SAP-10</strain>
    </source>
</reference>